<accession>A0AAD1IKK0</accession>
<proteinExistence type="predicted"/>
<sequence>MKAQIVLFDGFDPLDVIAPFEVLVAGSDAVGGELAVELVAAEGPRPVISGSRGLVLQATSRLDPQTPGFVIVPGAAGPVEGDPDDGDVTIPVLLARFGETAAIPLIRRALAHPQVTVATVCGGSLALAMAGLLEGRYAVTHHLGMAVLEATGVHAVPARVVDDGDVVSGAGVTSGLDLALHLLERTYGPQIAAAVESLFAYERRGTVWSNRGRVPEAV</sequence>
<dbReference type="EMBL" id="AP022586">
    <property type="protein sequence ID" value="BBY15292.1"/>
    <property type="molecule type" value="Genomic_DNA"/>
</dbReference>
<keyword evidence="3" id="KW-1185">Reference proteome</keyword>
<dbReference type="AlphaFoldDB" id="A0AAD1IKK0"/>
<dbReference type="InterPro" id="IPR052158">
    <property type="entry name" value="INH-QAR"/>
</dbReference>
<dbReference type="InterPro" id="IPR002818">
    <property type="entry name" value="DJ-1/PfpI"/>
</dbReference>
<dbReference type="Pfam" id="PF01965">
    <property type="entry name" value="DJ-1_PfpI"/>
    <property type="match status" value="1"/>
</dbReference>
<protein>
    <submittedName>
        <fullName evidence="2">Glutamine amidotransferase</fullName>
    </submittedName>
</protein>
<dbReference type="SUPFAM" id="SSF52317">
    <property type="entry name" value="Class I glutamine amidotransferase-like"/>
    <property type="match status" value="1"/>
</dbReference>
<organism evidence="2 3">
    <name type="scientific">Mycolicibacterium litorale</name>
    <dbReference type="NCBI Taxonomy" id="758802"/>
    <lineage>
        <taxon>Bacteria</taxon>
        <taxon>Bacillati</taxon>
        <taxon>Actinomycetota</taxon>
        <taxon>Actinomycetes</taxon>
        <taxon>Mycobacteriales</taxon>
        <taxon>Mycobacteriaceae</taxon>
        <taxon>Mycolicibacterium</taxon>
    </lineage>
</organism>
<evidence type="ECO:0000259" key="1">
    <source>
        <dbReference type="Pfam" id="PF01965"/>
    </source>
</evidence>
<name>A0AAD1IKK0_9MYCO</name>
<dbReference type="Gene3D" id="3.40.50.880">
    <property type="match status" value="1"/>
</dbReference>
<evidence type="ECO:0000313" key="3">
    <source>
        <dbReference type="Proteomes" id="UP000466607"/>
    </source>
</evidence>
<dbReference type="GO" id="GO:0006355">
    <property type="term" value="P:regulation of DNA-templated transcription"/>
    <property type="evidence" value="ECO:0007669"/>
    <property type="project" value="TreeGrafter"/>
</dbReference>
<reference evidence="2 3" key="1">
    <citation type="journal article" date="2019" name="Emerg. Microbes Infect.">
        <title>Comprehensive subspecies identification of 175 nontuberculous mycobacteria species based on 7547 genomic profiles.</title>
        <authorList>
            <person name="Matsumoto Y."/>
            <person name="Kinjo T."/>
            <person name="Motooka D."/>
            <person name="Nabeya D."/>
            <person name="Jung N."/>
            <person name="Uechi K."/>
            <person name="Horii T."/>
            <person name="Iida T."/>
            <person name="Fujita J."/>
            <person name="Nakamura S."/>
        </authorList>
    </citation>
    <scope>NUCLEOTIDE SEQUENCE [LARGE SCALE GENOMIC DNA]</scope>
    <source>
        <strain evidence="2 3">JCM 17423</strain>
    </source>
</reference>
<gene>
    <name evidence="2" type="ORF">MLIT_08840</name>
</gene>
<dbReference type="Proteomes" id="UP000466607">
    <property type="component" value="Chromosome"/>
</dbReference>
<dbReference type="PANTHER" id="PTHR43130">
    <property type="entry name" value="ARAC-FAMILY TRANSCRIPTIONAL REGULATOR"/>
    <property type="match status" value="1"/>
</dbReference>
<keyword evidence="2" id="KW-0315">Glutamine amidotransferase</keyword>
<evidence type="ECO:0000313" key="2">
    <source>
        <dbReference type="EMBL" id="BBY15292.1"/>
    </source>
</evidence>
<dbReference type="InterPro" id="IPR029062">
    <property type="entry name" value="Class_I_gatase-like"/>
</dbReference>
<dbReference type="PANTHER" id="PTHR43130:SF2">
    <property type="entry name" value="DJ-1_PFPI DOMAIN-CONTAINING PROTEIN"/>
    <property type="match status" value="1"/>
</dbReference>
<feature type="domain" description="DJ-1/PfpI" evidence="1">
    <location>
        <begin position="109"/>
        <end position="184"/>
    </location>
</feature>
<dbReference type="RefSeq" id="WP_134060703.1">
    <property type="nucleotide sequence ID" value="NZ_AP022586.1"/>
</dbReference>